<dbReference type="AlphaFoldDB" id="A0A0A8XW04"/>
<dbReference type="EMBL" id="GBRH01281035">
    <property type="protein sequence ID" value="JAD16860.1"/>
    <property type="molecule type" value="Transcribed_RNA"/>
</dbReference>
<reference evidence="1" key="2">
    <citation type="journal article" date="2015" name="Data Brief">
        <title>Shoot transcriptome of the giant reed, Arundo donax.</title>
        <authorList>
            <person name="Barrero R.A."/>
            <person name="Guerrero F.D."/>
            <person name="Moolhuijzen P."/>
            <person name="Goolsby J.A."/>
            <person name="Tidwell J."/>
            <person name="Bellgard S.E."/>
            <person name="Bellgard M.I."/>
        </authorList>
    </citation>
    <scope>NUCLEOTIDE SEQUENCE</scope>
    <source>
        <tissue evidence="1">Shoot tissue taken approximately 20 cm above the soil surface</tissue>
    </source>
</reference>
<accession>A0A0A8XW04</accession>
<organism evidence="1">
    <name type="scientific">Arundo donax</name>
    <name type="common">Giant reed</name>
    <name type="synonym">Donax arundinaceus</name>
    <dbReference type="NCBI Taxonomy" id="35708"/>
    <lineage>
        <taxon>Eukaryota</taxon>
        <taxon>Viridiplantae</taxon>
        <taxon>Streptophyta</taxon>
        <taxon>Embryophyta</taxon>
        <taxon>Tracheophyta</taxon>
        <taxon>Spermatophyta</taxon>
        <taxon>Magnoliopsida</taxon>
        <taxon>Liliopsida</taxon>
        <taxon>Poales</taxon>
        <taxon>Poaceae</taxon>
        <taxon>PACMAD clade</taxon>
        <taxon>Arundinoideae</taxon>
        <taxon>Arundineae</taxon>
        <taxon>Arundo</taxon>
    </lineage>
</organism>
<sequence length="45" mass="5361">MLLLDLESMLSWMLTSVLFFELWSAIIFDLLNITFLYLYVLNLTT</sequence>
<proteinExistence type="predicted"/>
<reference evidence="1" key="1">
    <citation type="submission" date="2014-09" db="EMBL/GenBank/DDBJ databases">
        <authorList>
            <person name="Magalhaes I.L.F."/>
            <person name="Oliveira U."/>
            <person name="Santos F.R."/>
            <person name="Vidigal T.H.D.A."/>
            <person name="Brescovit A.D."/>
            <person name="Santos A.J."/>
        </authorList>
    </citation>
    <scope>NUCLEOTIDE SEQUENCE</scope>
    <source>
        <tissue evidence="1">Shoot tissue taken approximately 20 cm above the soil surface</tissue>
    </source>
</reference>
<evidence type="ECO:0000313" key="1">
    <source>
        <dbReference type="EMBL" id="JAD16860.1"/>
    </source>
</evidence>
<name>A0A0A8XW04_ARUDO</name>
<protein>
    <submittedName>
        <fullName evidence="1">Uncharacterized protein</fullName>
    </submittedName>
</protein>